<name>A0A8K0KLU2_LADFU</name>
<protein>
    <submittedName>
        <fullName evidence="1">Uncharacterized protein</fullName>
    </submittedName>
</protein>
<reference evidence="1" key="1">
    <citation type="submission" date="2013-04" db="EMBL/GenBank/DDBJ databases">
        <authorList>
            <person name="Qu J."/>
            <person name="Murali S.C."/>
            <person name="Bandaranaike D."/>
            <person name="Bellair M."/>
            <person name="Blankenburg K."/>
            <person name="Chao H."/>
            <person name="Dinh H."/>
            <person name="Doddapaneni H."/>
            <person name="Downs B."/>
            <person name="Dugan-Rocha S."/>
            <person name="Elkadiri S."/>
            <person name="Gnanaolivu R.D."/>
            <person name="Hernandez B."/>
            <person name="Javaid M."/>
            <person name="Jayaseelan J.C."/>
            <person name="Lee S."/>
            <person name="Li M."/>
            <person name="Ming W."/>
            <person name="Munidasa M."/>
            <person name="Muniz J."/>
            <person name="Nguyen L."/>
            <person name="Ongeri F."/>
            <person name="Osuji N."/>
            <person name="Pu L.-L."/>
            <person name="Puazo M."/>
            <person name="Qu C."/>
            <person name="Quiroz J."/>
            <person name="Raj R."/>
            <person name="Weissenberger G."/>
            <person name="Xin Y."/>
            <person name="Zou X."/>
            <person name="Han Y."/>
            <person name="Richards S."/>
            <person name="Worley K."/>
            <person name="Muzny D."/>
            <person name="Gibbs R."/>
        </authorList>
    </citation>
    <scope>NUCLEOTIDE SEQUENCE</scope>
    <source>
        <strain evidence="1">Sampled in the wild</strain>
    </source>
</reference>
<gene>
    <name evidence="1" type="ORF">J437_LFUL013452</name>
</gene>
<evidence type="ECO:0000313" key="1">
    <source>
        <dbReference type="EMBL" id="KAG8236186.1"/>
    </source>
</evidence>
<organism evidence="1 2">
    <name type="scientific">Ladona fulva</name>
    <name type="common">Scarce chaser dragonfly</name>
    <name type="synonym">Libellula fulva</name>
    <dbReference type="NCBI Taxonomy" id="123851"/>
    <lineage>
        <taxon>Eukaryota</taxon>
        <taxon>Metazoa</taxon>
        <taxon>Ecdysozoa</taxon>
        <taxon>Arthropoda</taxon>
        <taxon>Hexapoda</taxon>
        <taxon>Insecta</taxon>
        <taxon>Pterygota</taxon>
        <taxon>Palaeoptera</taxon>
        <taxon>Odonata</taxon>
        <taxon>Epiprocta</taxon>
        <taxon>Anisoptera</taxon>
        <taxon>Libelluloidea</taxon>
        <taxon>Libellulidae</taxon>
        <taxon>Ladona</taxon>
    </lineage>
</organism>
<dbReference type="EMBL" id="KZ308994">
    <property type="protein sequence ID" value="KAG8236186.1"/>
    <property type="molecule type" value="Genomic_DNA"/>
</dbReference>
<dbReference type="Proteomes" id="UP000792457">
    <property type="component" value="Unassembled WGS sequence"/>
</dbReference>
<proteinExistence type="predicted"/>
<keyword evidence="2" id="KW-1185">Reference proteome</keyword>
<dbReference type="AlphaFoldDB" id="A0A8K0KLU2"/>
<sequence length="66" mass="7008">MSTIEHVWDIVGLQLLRCGPPATTVDDLWSATNCMAVCSPATYPALSDSLPCLKALIAAHGVFTAY</sequence>
<reference evidence="1" key="2">
    <citation type="submission" date="2017-10" db="EMBL/GenBank/DDBJ databases">
        <title>Ladona fulva Genome sequencing and assembly.</title>
        <authorList>
            <person name="Murali S."/>
            <person name="Richards S."/>
            <person name="Bandaranaike D."/>
            <person name="Bellair M."/>
            <person name="Blankenburg K."/>
            <person name="Chao H."/>
            <person name="Dinh H."/>
            <person name="Doddapaneni H."/>
            <person name="Dugan-Rocha S."/>
            <person name="Elkadiri S."/>
            <person name="Gnanaolivu R."/>
            <person name="Hernandez B."/>
            <person name="Skinner E."/>
            <person name="Javaid M."/>
            <person name="Lee S."/>
            <person name="Li M."/>
            <person name="Ming W."/>
            <person name="Munidasa M."/>
            <person name="Muniz J."/>
            <person name="Nguyen L."/>
            <person name="Hughes D."/>
            <person name="Osuji N."/>
            <person name="Pu L.-L."/>
            <person name="Puazo M."/>
            <person name="Qu C."/>
            <person name="Quiroz J."/>
            <person name="Raj R."/>
            <person name="Weissenberger G."/>
            <person name="Xin Y."/>
            <person name="Zou X."/>
            <person name="Han Y."/>
            <person name="Worley K."/>
            <person name="Muzny D."/>
            <person name="Gibbs R."/>
        </authorList>
    </citation>
    <scope>NUCLEOTIDE SEQUENCE</scope>
    <source>
        <strain evidence="1">Sampled in the wild</strain>
    </source>
</reference>
<comment type="caution">
    <text evidence="1">The sequence shown here is derived from an EMBL/GenBank/DDBJ whole genome shotgun (WGS) entry which is preliminary data.</text>
</comment>
<accession>A0A8K0KLU2</accession>
<evidence type="ECO:0000313" key="2">
    <source>
        <dbReference type="Proteomes" id="UP000792457"/>
    </source>
</evidence>
<dbReference type="OrthoDB" id="3226274at2759"/>